<feature type="binding site" evidence="5">
    <location>
        <position position="124"/>
    </location>
    <ligand>
        <name>a divalent metal cation</name>
        <dbReference type="ChEBI" id="CHEBI:60240"/>
        <label>1</label>
    </ligand>
</feature>
<dbReference type="GO" id="GO:0005737">
    <property type="term" value="C:cytoplasm"/>
    <property type="evidence" value="ECO:0007669"/>
    <property type="project" value="TreeGrafter"/>
</dbReference>
<dbReference type="InterPro" id="IPR002678">
    <property type="entry name" value="DUF34/NIF3"/>
</dbReference>
<evidence type="ECO:0000256" key="2">
    <source>
        <dbReference type="ARBA" id="ARBA00011643"/>
    </source>
</evidence>
<dbReference type="GO" id="GO:0046872">
    <property type="term" value="F:metal ion binding"/>
    <property type="evidence" value="ECO:0007669"/>
    <property type="project" value="UniProtKB-KW"/>
</dbReference>
<gene>
    <name evidence="7" type="ORF">HDA30_000575</name>
</gene>
<feature type="binding site" evidence="5">
    <location>
        <position position="85"/>
    </location>
    <ligand>
        <name>a divalent metal cation</name>
        <dbReference type="ChEBI" id="CHEBI:60240"/>
        <label>1</label>
    </ligand>
</feature>
<protein>
    <recommendedName>
        <fullName evidence="3">GTP cyclohydrolase 1 type 2 homolog</fullName>
    </recommendedName>
</protein>
<feature type="binding site" evidence="5">
    <location>
        <position position="86"/>
    </location>
    <ligand>
        <name>a divalent metal cation</name>
        <dbReference type="ChEBI" id="CHEBI:60240"/>
        <label>1</label>
    </ligand>
</feature>
<name>A0A7W7GMY3_9MICC</name>
<dbReference type="RefSeq" id="WP_246418684.1">
    <property type="nucleotide sequence ID" value="NZ_JACHNA010000001.1"/>
</dbReference>
<comment type="subunit">
    <text evidence="2">Homohexamer.</text>
</comment>
<feature type="region of interest" description="Disordered" evidence="6">
    <location>
        <begin position="1"/>
        <end position="20"/>
    </location>
</feature>
<dbReference type="NCBIfam" id="TIGR00486">
    <property type="entry name" value="YbgI_SA1388"/>
    <property type="match status" value="1"/>
</dbReference>
<comment type="similarity">
    <text evidence="1">Belongs to the GTP cyclohydrolase I type 2/NIF3 family.</text>
</comment>
<reference evidence="7 8" key="1">
    <citation type="submission" date="2020-08" db="EMBL/GenBank/DDBJ databases">
        <title>Sequencing the genomes of 1000 actinobacteria strains.</title>
        <authorList>
            <person name="Klenk H.-P."/>
        </authorList>
    </citation>
    <scope>NUCLEOTIDE SEQUENCE [LARGE SCALE GENOMIC DNA]</scope>
    <source>
        <strain evidence="7 8">DSM 23974</strain>
    </source>
</reference>
<feature type="compositionally biased region" description="Low complexity" evidence="6">
    <location>
        <begin position="7"/>
        <end position="16"/>
    </location>
</feature>
<evidence type="ECO:0000256" key="6">
    <source>
        <dbReference type="SAM" id="MobiDB-lite"/>
    </source>
</evidence>
<feature type="binding site" evidence="5">
    <location>
        <position position="261"/>
    </location>
    <ligand>
        <name>a divalent metal cation</name>
        <dbReference type="ChEBI" id="CHEBI:60240"/>
        <label>1</label>
    </ligand>
</feature>
<evidence type="ECO:0000313" key="8">
    <source>
        <dbReference type="Proteomes" id="UP000540191"/>
    </source>
</evidence>
<proteinExistence type="inferred from homology"/>
<keyword evidence="8" id="KW-1185">Reference proteome</keyword>
<feature type="binding site" evidence="5">
    <location>
        <position position="257"/>
    </location>
    <ligand>
        <name>a divalent metal cation</name>
        <dbReference type="ChEBI" id="CHEBI:60240"/>
        <label>1</label>
    </ligand>
</feature>
<dbReference type="EMBL" id="JACHNA010000001">
    <property type="protein sequence ID" value="MBB4735067.1"/>
    <property type="molecule type" value="Genomic_DNA"/>
</dbReference>
<evidence type="ECO:0000256" key="3">
    <source>
        <dbReference type="ARBA" id="ARBA00022112"/>
    </source>
</evidence>
<dbReference type="InterPro" id="IPR036069">
    <property type="entry name" value="DUF34/NIF3_sf"/>
</dbReference>
<evidence type="ECO:0000256" key="1">
    <source>
        <dbReference type="ARBA" id="ARBA00006964"/>
    </source>
</evidence>
<dbReference type="FunFam" id="3.40.1390.30:FF:000001">
    <property type="entry name" value="GTP cyclohydrolase 1 type 2"/>
    <property type="match status" value="1"/>
</dbReference>
<evidence type="ECO:0000313" key="7">
    <source>
        <dbReference type="EMBL" id="MBB4735067.1"/>
    </source>
</evidence>
<accession>A0A7W7GMY3</accession>
<dbReference type="Proteomes" id="UP000540191">
    <property type="component" value="Unassembled WGS sequence"/>
</dbReference>
<evidence type="ECO:0000256" key="5">
    <source>
        <dbReference type="PIRSR" id="PIRSR602678-1"/>
    </source>
</evidence>
<organism evidence="7 8">
    <name type="scientific">Micrococcus cohnii</name>
    <dbReference type="NCBI Taxonomy" id="993416"/>
    <lineage>
        <taxon>Bacteria</taxon>
        <taxon>Bacillati</taxon>
        <taxon>Actinomycetota</taxon>
        <taxon>Actinomycetes</taxon>
        <taxon>Micrococcales</taxon>
        <taxon>Micrococcaceae</taxon>
        <taxon>Micrococcus</taxon>
    </lineage>
</organism>
<dbReference type="Pfam" id="PF01784">
    <property type="entry name" value="DUF34_NIF3"/>
    <property type="match status" value="1"/>
</dbReference>
<comment type="caution">
    <text evidence="7">The sequence shown here is derived from an EMBL/GenBank/DDBJ whole genome shotgun (WGS) entry which is preliminary data.</text>
</comment>
<dbReference type="Gene3D" id="3.40.1390.30">
    <property type="entry name" value="NIF3 (NGG1p interacting factor 3)-like"/>
    <property type="match status" value="2"/>
</dbReference>
<dbReference type="PANTHER" id="PTHR13799:SF14">
    <property type="entry name" value="GTP CYCLOHYDROLASE 1 TYPE 2 HOMOLOG"/>
    <property type="match status" value="1"/>
</dbReference>
<dbReference type="AlphaFoldDB" id="A0A7W7GMY3"/>
<dbReference type="SUPFAM" id="SSF102705">
    <property type="entry name" value="NIF3 (NGG1p interacting factor 3)-like"/>
    <property type="match status" value="1"/>
</dbReference>
<sequence length="305" mass="32258">MSVTVDPSPSGPFSESSEPRRPLLRDVLECMEQLWPGSLAESWDASGLVAGRPDQPVSRIHWAVDPVSAVVAEAVDQGADLLITHHPLLLRAVHSVAGTHAKGEVVHTLIEHGCALVTAHTNADSAVGGVSDVIAEILGLQGLRPLSPSRSSTDATHEEGIGRVGELETPLRLAEFAERVHVNLPAVASGVRVAGDPDALVRTVAVCGGAGDSLFDQVRAADADVYVTADLRHHPASEARETALHADGRPYLVDVSHFASEWLWLPAGAHALERLLEDNGFSVEMAVSGVVTDPWDFILVGRNDG</sequence>
<evidence type="ECO:0000256" key="4">
    <source>
        <dbReference type="ARBA" id="ARBA00022723"/>
    </source>
</evidence>
<dbReference type="PANTHER" id="PTHR13799">
    <property type="entry name" value="NGG1 INTERACTING FACTOR 3"/>
    <property type="match status" value="1"/>
</dbReference>
<keyword evidence="4 5" id="KW-0479">Metal-binding</keyword>